<dbReference type="Gene3D" id="3.40.50.12780">
    <property type="entry name" value="N-terminal domain of ligase-like"/>
    <property type="match status" value="1"/>
</dbReference>
<dbReference type="FunFam" id="3.40.50.12780:FF:000003">
    <property type="entry name" value="Long-chain-fatty-acid--CoA ligase FadD"/>
    <property type="match status" value="1"/>
</dbReference>
<feature type="domain" description="AMP-dependent synthetase/ligase" evidence="5">
    <location>
        <begin position="42"/>
        <end position="420"/>
    </location>
</feature>
<evidence type="ECO:0000313" key="7">
    <source>
        <dbReference type="EMBL" id="RMT83036.1"/>
    </source>
</evidence>
<dbReference type="PANTHER" id="PTHR43859:SF4">
    <property type="entry name" value="BUTANOATE--COA LIGASE AAE1-RELATED"/>
    <property type="match status" value="1"/>
</dbReference>
<dbReference type="FunFam" id="3.30.300.30:FF:000008">
    <property type="entry name" value="2,3-dihydroxybenzoate-AMP ligase"/>
    <property type="match status" value="1"/>
</dbReference>
<evidence type="ECO:0000259" key="6">
    <source>
        <dbReference type="Pfam" id="PF13193"/>
    </source>
</evidence>
<proteinExistence type="inferred from homology"/>
<comment type="caution">
    <text evidence="7">The sequence shown here is derived from an EMBL/GenBank/DDBJ whole genome shotgun (WGS) entry which is preliminary data.</text>
</comment>
<evidence type="ECO:0000313" key="8">
    <source>
        <dbReference type="Proteomes" id="UP000273854"/>
    </source>
</evidence>
<evidence type="ECO:0000256" key="2">
    <source>
        <dbReference type="ARBA" id="ARBA00022598"/>
    </source>
</evidence>
<organism evidence="7 8">
    <name type="scientific">Pseudomonas viridiflava</name>
    <name type="common">Phytomonas viridiflava</name>
    <dbReference type="NCBI Taxonomy" id="33069"/>
    <lineage>
        <taxon>Bacteria</taxon>
        <taxon>Pseudomonadati</taxon>
        <taxon>Pseudomonadota</taxon>
        <taxon>Gammaproteobacteria</taxon>
        <taxon>Pseudomonadales</taxon>
        <taxon>Pseudomonadaceae</taxon>
        <taxon>Pseudomonas</taxon>
    </lineage>
</organism>
<dbReference type="EMBL" id="RBTP01000017">
    <property type="protein sequence ID" value="RMT83036.1"/>
    <property type="molecule type" value="Genomic_DNA"/>
</dbReference>
<dbReference type="InterPro" id="IPR045851">
    <property type="entry name" value="AMP-bd_C_sf"/>
</dbReference>
<dbReference type="NCBIfam" id="NF006020">
    <property type="entry name" value="PRK08162.1"/>
    <property type="match status" value="1"/>
</dbReference>
<reference evidence="7 8" key="1">
    <citation type="submission" date="2018-08" db="EMBL/GenBank/DDBJ databases">
        <title>Recombination of ecologically and evolutionarily significant loci maintains genetic cohesion in the Pseudomonas syringae species complex.</title>
        <authorList>
            <person name="Dillon M."/>
            <person name="Thakur S."/>
            <person name="Almeida R.N.D."/>
            <person name="Weir B.S."/>
            <person name="Guttman D.S."/>
        </authorList>
    </citation>
    <scope>NUCLEOTIDE SEQUENCE [LARGE SCALE GENOMIC DNA]</scope>
    <source>
        <strain evidence="7 8">ICMP 19473</strain>
    </source>
</reference>
<gene>
    <name evidence="7" type="ORF">ALP40_200070</name>
</gene>
<evidence type="ECO:0000256" key="1">
    <source>
        <dbReference type="ARBA" id="ARBA00006432"/>
    </source>
</evidence>
<dbReference type="Pfam" id="PF00501">
    <property type="entry name" value="AMP-binding"/>
    <property type="match status" value="1"/>
</dbReference>
<dbReference type="InterPro" id="IPR020845">
    <property type="entry name" value="AMP-binding_CS"/>
</dbReference>
<dbReference type="Pfam" id="PF13193">
    <property type="entry name" value="AMP-binding_C"/>
    <property type="match status" value="1"/>
</dbReference>
<evidence type="ECO:0000259" key="5">
    <source>
        <dbReference type="Pfam" id="PF00501"/>
    </source>
</evidence>
<sequence length="571" mass="62424">MKSPARMGPELIIRQGVPMSIFHQGLSKGPANHVALTPLSFLERTAATYPDYPAVIHGAIRRDWAQTYRRCRQLASGLSQLGVQSGDTVAVMLPNIPAMLEVHFGVPMLGAVLNTLNVRLDAPAIAFMLGHGEAKVLIADREFHAVVHAALALLEHPPLLIDVDDPEYSEGRPLSELDYDALLDAGDPDFEWQWPQDEWAPISLNYTSGTTGDPKGVVYHHRGAFLNAVGNQMAWGMGLHPVYLWTLPMFHCNGWCYPWTITAQAGTHVFLRRVDPQKIITLISENKVSHLCGAPIVLNALANLPNAADVSFGHAVNAMTAGSAPPARVIASVEAMGICITHAYGLTETYGPVTVCAWKAEWDELAADERASLKARQGVRYPTLEGVMVADPQTHQPVPKDGQTIGEIYMRGNTVMKGYLGNPVATEKAFEGGWFHSGDLAVWHADGYLEIRDRSKDIIISGGENISTIEVEGVLYRHPAVMEAAVVARPDDKWGETPCAFVTLKTGYDDVTGEQIMRFCREHLAGFKVPKTVVFTQLPKTSTGKIQKFLLREWAKNGETDQGVKVDAASQ</sequence>
<dbReference type="InterPro" id="IPR042099">
    <property type="entry name" value="ANL_N_sf"/>
</dbReference>
<dbReference type="SUPFAM" id="SSF56801">
    <property type="entry name" value="Acetyl-CoA synthetase-like"/>
    <property type="match status" value="1"/>
</dbReference>
<keyword evidence="2" id="KW-0436">Ligase</keyword>
<comment type="similarity">
    <text evidence="1">Belongs to the ATP-dependent AMP-binding enzyme family.</text>
</comment>
<dbReference type="Gene3D" id="3.30.300.30">
    <property type="match status" value="1"/>
</dbReference>
<evidence type="ECO:0000256" key="3">
    <source>
        <dbReference type="ARBA" id="ARBA00022832"/>
    </source>
</evidence>
<dbReference type="PANTHER" id="PTHR43859">
    <property type="entry name" value="ACYL-ACTIVATING ENZYME"/>
    <property type="match status" value="1"/>
</dbReference>
<keyword evidence="3" id="KW-0276">Fatty acid metabolism</keyword>
<dbReference type="InterPro" id="IPR025110">
    <property type="entry name" value="AMP-bd_C"/>
</dbReference>
<dbReference type="AlphaFoldDB" id="A0A3M5PGA5"/>
<keyword evidence="4" id="KW-0443">Lipid metabolism</keyword>
<dbReference type="GO" id="GO:0006631">
    <property type="term" value="P:fatty acid metabolic process"/>
    <property type="evidence" value="ECO:0007669"/>
    <property type="project" value="UniProtKB-KW"/>
</dbReference>
<evidence type="ECO:0008006" key="9">
    <source>
        <dbReference type="Google" id="ProtNLM"/>
    </source>
</evidence>
<dbReference type="InterPro" id="IPR000873">
    <property type="entry name" value="AMP-dep_synth/lig_dom"/>
</dbReference>
<evidence type="ECO:0000256" key="4">
    <source>
        <dbReference type="ARBA" id="ARBA00023098"/>
    </source>
</evidence>
<protein>
    <recommendedName>
        <fullName evidence="9">Acyl-CoA synthetase</fullName>
    </recommendedName>
</protein>
<dbReference type="Proteomes" id="UP000273854">
    <property type="component" value="Unassembled WGS sequence"/>
</dbReference>
<feature type="domain" description="AMP-binding enzyme C-terminal" evidence="6">
    <location>
        <begin position="470"/>
        <end position="545"/>
    </location>
</feature>
<dbReference type="PROSITE" id="PS00455">
    <property type="entry name" value="AMP_BINDING"/>
    <property type="match status" value="1"/>
</dbReference>
<name>A0A3M5PGA5_PSEVI</name>
<dbReference type="CDD" id="cd12118">
    <property type="entry name" value="ttLC_FACS_AEE21_like"/>
    <property type="match status" value="1"/>
</dbReference>
<dbReference type="GO" id="GO:0016874">
    <property type="term" value="F:ligase activity"/>
    <property type="evidence" value="ECO:0007669"/>
    <property type="project" value="UniProtKB-KW"/>
</dbReference>
<accession>A0A3M5PGA5</accession>